<evidence type="ECO:0000256" key="6">
    <source>
        <dbReference type="ARBA" id="ARBA00023136"/>
    </source>
</evidence>
<evidence type="ECO:0000259" key="12">
    <source>
        <dbReference type="Pfam" id="PF07715"/>
    </source>
</evidence>
<keyword evidence="7 8" id="KW-0998">Cell outer membrane</keyword>
<evidence type="ECO:0000256" key="7">
    <source>
        <dbReference type="ARBA" id="ARBA00023237"/>
    </source>
</evidence>
<evidence type="ECO:0000256" key="1">
    <source>
        <dbReference type="ARBA" id="ARBA00004571"/>
    </source>
</evidence>
<keyword evidence="5 9" id="KW-0798">TonB box</keyword>
<dbReference type="EMBL" id="CP042437">
    <property type="protein sequence ID" value="QEC74942.1"/>
    <property type="molecule type" value="Genomic_DNA"/>
</dbReference>
<evidence type="ECO:0000256" key="5">
    <source>
        <dbReference type="ARBA" id="ARBA00023077"/>
    </source>
</evidence>
<feature type="signal peptide" evidence="10">
    <location>
        <begin position="1"/>
        <end position="24"/>
    </location>
</feature>
<keyword evidence="6 8" id="KW-0472">Membrane</keyword>
<dbReference type="InterPro" id="IPR023996">
    <property type="entry name" value="TonB-dep_OMP_SusC/RagA"/>
</dbReference>
<evidence type="ECO:0000313" key="14">
    <source>
        <dbReference type="Proteomes" id="UP000321362"/>
    </source>
</evidence>
<dbReference type="InterPro" id="IPR023997">
    <property type="entry name" value="TonB-dep_OMP_SusC/RagA_CS"/>
</dbReference>
<dbReference type="Gene3D" id="2.170.130.10">
    <property type="entry name" value="TonB-dependent receptor, plug domain"/>
    <property type="match status" value="1"/>
</dbReference>
<dbReference type="InterPro" id="IPR037066">
    <property type="entry name" value="Plug_dom_sf"/>
</dbReference>
<dbReference type="RefSeq" id="WP_147052100.1">
    <property type="nucleotide sequence ID" value="NZ_CP042437.1"/>
</dbReference>
<name>A0A5B8VVP3_9SPHI</name>
<evidence type="ECO:0000256" key="10">
    <source>
        <dbReference type="SAM" id="SignalP"/>
    </source>
</evidence>
<dbReference type="FunFam" id="2.170.130.10:FF:000008">
    <property type="entry name" value="SusC/RagA family TonB-linked outer membrane protein"/>
    <property type="match status" value="1"/>
</dbReference>
<keyword evidence="4 8" id="KW-0812">Transmembrane</keyword>
<evidence type="ECO:0000256" key="4">
    <source>
        <dbReference type="ARBA" id="ARBA00022692"/>
    </source>
</evidence>
<dbReference type="Proteomes" id="UP000321362">
    <property type="component" value="Chromosome"/>
</dbReference>
<dbReference type="InterPro" id="IPR039426">
    <property type="entry name" value="TonB-dep_rcpt-like"/>
</dbReference>
<dbReference type="SUPFAM" id="SSF56935">
    <property type="entry name" value="Porins"/>
    <property type="match status" value="1"/>
</dbReference>
<evidence type="ECO:0000313" key="13">
    <source>
        <dbReference type="EMBL" id="QEC74942.1"/>
    </source>
</evidence>
<proteinExistence type="inferred from homology"/>
<feature type="chain" id="PRO_5022902533" evidence="10">
    <location>
        <begin position="25"/>
        <end position="986"/>
    </location>
</feature>
<evidence type="ECO:0000256" key="8">
    <source>
        <dbReference type="PROSITE-ProRule" id="PRU01360"/>
    </source>
</evidence>
<dbReference type="InterPro" id="IPR000531">
    <property type="entry name" value="Beta-barrel_TonB"/>
</dbReference>
<dbReference type="PROSITE" id="PS52016">
    <property type="entry name" value="TONB_DEPENDENT_REC_3"/>
    <property type="match status" value="1"/>
</dbReference>
<dbReference type="Gene3D" id="2.40.170.20">
    <property type="entry name" value="TonB-dependent receptor, beta-barrel domain"/>
    <property type="match status" value="1"/>
</dbReference>
<keyword evidence="3 8" id="KW-1134">Transmembrane beta strand</keyword>
<dbReference type="SUPFAM" id="SSF49464">
    <property type="entry name" value="Carboxypeptidase regulatory domain-like"/>
    <property type="match status" value="1"/>
</dbReference>
<comment type="similarity">
    <text evidence="8 9">Belongs to the TonB-dependent receptor family.</text>
</comment>
<gene>
    <name evidence="13" type="ORF">FSB76_02895</name>
</gene>
<dbReference type="Pfam" id="PF13715">
    <property type="entry name" value="CarbopepD_reg_2"/>
    <property type="match status" value="1"/>
</dbReference>
<keyword evidence="10" id="KW-0732">Signal</keyword>
<dbReference type="Pfam" id="PF07715">
    <property type="entry name" value="Plug"/>
    <property type="match status" value="1"/>
</dbReference>
<feature type="domain" description="TonB-dependent receptor-like beta-barrel" evidence="11">
    <location>
        <begin position="393"/>
        <end position="791"/>
    </location>
</feature>
<evidence type="ECO:0000256" key="3">
    <source>
        <dbReference type="ARBA" id="ARBA00022452"/>
    </source>
</evidence>
<feature type="domain" description="TonB-dependent receptor plug" evidence="12">
    <location>
        <begin position="121"/>
        <end position="237"/>
    </location>
</feature>
<evidence type="ECO:0000259" key="11">
    <source>
        <dbReference type="Pfam" id="PF00593"/>
    </source>
</evidence>
<dbReference type="GO" id="GO:0009279">
    <property type="term" value="C:cell outer membrane"/>
    <property type="evidence" value="ECO:0007669"/>
    <property type="project" value="UniProtKB-SubCell"/>
</dbReference>
<keyword evidence="14" id="KW-1185">Reference proteome</keyword>
<accession>A0A5B8VVP3</accession>
<dbReference type="AlphaFoldDB" id="A0A5B8VVP3"/>
<dbReference type="InterPro" id="IPR008969">
    <property type="entry name" value="CarboxyPept-like_regulatory"/>
</dbReference>
<dbReference type="Gene3D" id="2.60.40.1120">
    <property type="entry name" value="Carboxypeptidase-like, regulatory domain"/>
    <property type="match status" value="1"/>
</dbReference>
<dbReference type="KEGG" id="mgk:FSB76_02895"/>
<organism evidence="13 14">
    <name type="scientific">Mucilaginibacter ginsenosidivorax</name>
    <dbReference type="NCBI Taxonomy" id="862126"/>
    <lineage>
        <taxon>Bacteria</taxon>
        <taxon>Pseudomonadati</taxon>
        <taxon>Bacteroidota</taxon>
        <taxon>Sphingobacteriia</taxon>
        <taxon>Sphingobacteriales</taxon>
        <taxon>Sphingobacteriaceae</taxon>
        <taxon>Mucilaginibacter</taxon>
    </lineage>
</organism>
<comment type="subcellular location">
    <subcellularLocation>
        <location evidence="1 8">Cell outer membrane</location>
        <topology evidence="1 8">Multi-pass membrane protein</topology>
    </subcellularLocation>
</comment>
<dbReference type="InterPro" id="IPR012910">
    <property type="entry name" value="Plug_dom"/>
</dbReference>
<keyword evidence="2 8" id="KW-0813">Transport</keyword>
<protein>
    <submittedName>
        <fullName evidence="13">SusC/RagA family TonB-linked outer membrane protein</fullName>
    </submittedName>
</protein>
<reference evidence="13 14" key="1">
    <citation type="journal article" date="2013" name="J. Microbiol.">
        <title>Mucilaginibacter ginsenosidivorax sp. nov., with ginsenoside converting activity isolated from sediment.</title>
        <authorList>
            <person name="Kim J.K."/>
            <person name="Choi T.E."/>
            <person name="Liu Q.M."/>
            <person name="Park H.Y."/>
            <person name="Yi T.H."/>
            <person name="Yoon M.H."/>
            <person name="Kim S.C."/>
            <person name="Im W.T."/>
        </authorList>
    </citation>
    <scope>NUCLEOTIDE SEQUENCE [LARGE SCALE GENOMIC DNA]</scope>
    <source>
        <strain evidence="13 14">KHI28</strain>
    </source>
</reference>
<dbReference type="NCBIfam" id="TIGR04057">
    <property type="entry name" value="SusC_RagA_signa"/>
    <property type="match status" value="1"/>
</dbReference>
<evidence type="ECO:0000256" key="9">
    <source>
        <dbReference type="RuleBase" id="RU003357"/>
    </source>
</evidence>
<dbReference type="NCBIfam" id="TIGR04056">
    <property type="entry name" value="OMP_RagA_SusC"/>
    <property type="match status" value="1"/>
</dbReference>
<dbReference type="InterPro" id="IPR036942">
    <property type="entry name" value="Beta-barrel_TonB_sf"/>
</dbReference>
<dbReference type="OrthoDB" id="9768177at2"/>
<dbReference type="Pfam" id="PF00593">
    <property type="entry name" value="TonB_dep_Rec_b-barrel"/>
    <property type="match status" value="1"/>
</dbReference>
<sequence length="986" mass="107405">MRKNYSKKYVLLCAFLMMSVMAFAQTGSIKGKVLDETNAPLPGAAVTIDGTTIGATTDGNGSYTITGVKTGNVTVTAKFLGYVALKKVVTVGSTAVEVNFSLKPDNQNLNEVVVVGYGTQKKKDLTGSVTSISAKDFNQGPVTTPEQLITGKVAGVQITSNSGAPGSGSTIRIRGGASLNASNDPLIVIDGIPLANTSISGVSNPLSLINPNDIESYNILKDASATAIYGSRASNGVIIITTKKGKGDKDVHINFDSKTALSKITKEVSVLTADQFRTAVKTQSPGQANLLGTANTDWQSLIYRPAYTYDNNLSITGGIKGVPYRLSIGYLDQDGIVKTDNLKRTTAAFNISHDFLRGSLKVDLNLKGSYTDSHFAAGAIGNAIGFDPTQPVYSNDKTKFGGYFEWLDSSGNPNTLAPRNPVGLLNEQDAQGKGKRGIGTLSLNYVFPFLKELQASATFGGDLSDGDGYTFIPASAASNFTQGGSYSKYFNENYTYNTDYYLKYSKDLKDIKSHVDIQAGYSYQYFSTYFRGSQQYKADKTTPVGTPSLPSWGEYYIESPFARLNYSFNDKYLLTASIRDDRSSRFSDLHRNGYFPSVAFAWRAKEESFLKSVDVLSDLKFRVSYGITGQQDIGTGLSKYFPYLAIYEPSNSAAQYQFGNAFVNTLRSDAYNADIKWEQTATVNAGLDFGFLNGRINGSIDLYNKKTKDLLIFTPIPAGTNLSNYITANIGNLTTKGVDFNINFIAIDSKDINWTLGYNVTLNQRKITNISLTGDPNQTIAVTGIPGGVGNTIGLFKAGQNPGAFYVYQQVYDQNGLPLEGVYVDRNKNGSSVDDKYLYKQSDPKVFMGFNSNFTYKKWNLGFSARANLGNYLYNAQSAANGAYAGVKFAGYLGNLPSSVLQTQFQQYQLYSDYYVENASFLRMDYATLGYTFGTLGKHNLRASFNVSNVFVITKYKGLDPEINGGVDNNFYPRPRVYTLGLNLSL</sequence>
<evidence type="ECO:0000256" key="2">
    <source>
        <dbReference type="ARBA" id="ARBA00022448"/>
    </source>
</evidence>